<dbReference type="Proteomes" id="UP000824469">
    <property type="component" value="Unassembled WGS sequence"/>
</dbReference>
<comment type="caution">
    <text evidence="2">The sequence shown here is derived from an EMBL/GenBank/DDBJ whole genome shotgun (WGS) entry which is preliminary data.</text>
</comment>
<feature type="non-terminal residue" evidence="2">
    <location>
        <position position="82"/>
    </location>
</feature>
<protein>
    <submittedName>
        <fullName evidence="2">Uncharacterized protein</fullName>
    </submittedName>
</protein>
<dbReference type="AlphaFoldDB" id="A0AA38GCI2"/>
<evidence type="ECO:0000313" key="2">
    <source>
        <dbReference type="EMBL" id="KAH9319050.1"/>
    </source>
</evidence>
<proteinExistence type="predicted"/>
<evidence type="ECO:0000313" key="3">
    <source>
        <dbReference type="Proteomes" id="UP000824469"/>
    </source>
</evidence>
<reference evidence="2 3" key="1">
    <citation type="journal article" date="2021" name="Nat. Plants">
        <title>The Taxus genome provides insights into paclitaxel biosynthesis.</title>
        <authorList>
            <person name="Xiong X."/>
            <person name="Gou J."/>
            <person name="Liao Q."/>
            <person name="Li Y."/>
            <person name="Zhou Q."/>
            <person name="Bi G."/>
            <person name="Li C."/>
            <person name="Du R."/>
            <person name="Wang X."/>
            <person name="Sun T."/>
            <person name="Guo L."/>
            <person name="Liang H."/>
            <person name="Lu P."/>
            <person name="Wu Y."/>
            <person name="Zhang Z."/>
            <person name="Ro D.K."/>
            <person name="Shang Y."/>
            <person name="Huang S."/>
            <person name="Yan J."/>
        </authorList>
    </citation>
    <scope>NUCLEOTIDE SEQUENCE [LARGE SCALE GENOMIC DNA]</scope>
    <source>
        <strain evidence="2">Ta-2019</strain>
    </source>
</reference>
<gene>
    <name evidence="2" type="ORF">KI387_020819</name>
</gene>
<dbReference type="EMBL" id="JAHRHJ020000004">
    <property type="protein sequence ID" value="KAH9319050.1"/>
    <property type="molecule type" value="Genomic_DNA"/>
</dbReference>
<organism evidence="2 3">
    <name type="scientific">Taxus chinensis</name>
    <name type="common">Chinese yew</name>
    <name type="synonym">Taxus wallichiana var. chinensis</name>
    <dbReference type="NCBI Taxonomy" id="29808"/>
    <lineage>
        <taxon>Eukaryota</taxon>
        <taxon>Viridiplantae</taxon>
        <taxon>Streptophyta</taxon>
        <taxon>Embryophyta</taxon>
        <taxon>Tracheophyta</taxon>
        <taxon>Spermatophyta</taxon>
        <taxon>Pinopsida</taxon>
        <taxon>Pinidae</taxon>
        <taxon>Conifers II</taxon>
        <taxon>Cupressales</taxon>
        <taxon>Taxaceae</taxon>
        <taxon>Taxus</taxon>
    </lineage>
</organism>
<keyword evidence="3" id="KW-1185">Reference proteome</keyword>
<accession>A0AA38GCI2</accession>
<feature type="compositionally biased region" description="Basic residues" evidence="1">
    <location>
        <begin position="71"/>
        <end position="82"/>
    </location>
</feature>
<name>A0AA38GCI2_TAXCH</name>
<sequence length="82" mass="9077">MGHLGHPDPNQPNRPKWGTSVRNKVGQIGQKDANRPNRPNLSHEALGHPGQMDTKGTKEPKGPRTNQRMPRVTRGKVKKSKG</sequence>
<evidence type="ECO:0000256" key="1">
    <source>
        <dbReference type="SAM" id="MobiDB-lite"/>
    </source>
</evidence>
<feature type="region of interest" description="Disordered" evidence="1">
    <location>
        <begin position="1"/>
        <end position="82"/>
    </location>
</feature>